<keyword evidence="1" id="KW-0732">Signal</keyword>
<dbReference type="Proteomes" id="UP001374584">
    <property type="component" value="Unassembled WGS sequence"/>
</dbReference>
<evidence type="ECO:0000256" key="1">
    <source>
        <dbReference type="SAM" id="SignalP"/>
    </source>
</evidence>
<proteinExistence type="predicted"/>
<feature type="chain" id="PRO_5042837489" evidence="1">
    <location>
        <begin position="22"/>
        <end position="98"/>
    </location>
</feature>
<dbReference type="EMBL" id="JAYMYR010000007">
    <property type="protein sequence ID" value="KAK7353078.1"/>
    <property type="molecule type" value="Genomic_DNA"/>
</dbReference>
<evidence type="ECO:0000313" key="2">
    <source>
        <dbReference type="EMBL" id="KAK7353078.1"/>
    </source>
</evidence>
<reference evidence="2 3" key="1">
    <citation type="submission" date="2024-01" db="EMBL/GenBank/DDBJ databases">
        <title>The genomes of 5 underutilized Papilionoideae crops provide insights into root nodulation and disease resistanc.</title>
        <authorList>
            <person name="Jiang F."/>
        </authorList>
    </citation>
    <scope>NUCLEOTIDE SEQUENCE [LARGE SCALE GENOMIC DNA]</scope>
    <source>
        <strain evidence="2">JINMINGXINNONG_FW02</strain>
        <tissue evidence="2">Leaves</tissue>
    </source>
</reference>
<organism evidence="2 3">
    <name type="scientific">Phaseolus coccineus</name>
    <name type="common">Scarlet runner bean</name>
    <name type="synonym">Phaseolus multiflorus</name>
    <dbReference type="NCBI Taxonomy" id="3886"/>
    <lineage>
        <taxon>Eukaryota</taxon>
        <taxon>Viridiplantae</taxon>
        <taxon>Streptophyta</taxon>
        <taxon>Embryophyta</taxon>
        <taxon>Tracheophyta</taxon>
        <taxon>Spermatophyta</taxon>
        <taxon>Magnoliopsida</taxon>
        <taxon>eudicotyledons</taxon>
        <taxon>Gunneridae</taxon>
        <taxon>Pentapetalae</taxon>
        <taxon>rosids</taxon>
        <taxon>fabids</taxon>
        <taxon>Fabales</taxon>
        <taxon>Fabaceae</taxon>
        <taxon>Papilionoideae</taxon>
        <taxon>50 kb inversion clade</taxon>
        <taxon>NPAAA clade</taxon>
        <taxon>indigoferoid/millettioid clade</taxon>
        <taxon>Phaseoleae</taxon>
        <taxon>Phaseolus</taxon>
    </lineage>
</organism>
<protein>
    <submittedName>
        <fullName evidence="2">Uncharacterized protein</fullName>
    </submittedName>
</protein>
<evidence type="ECO:0000313" key="3">
    <source>
        <dbReference type="Proteomes" id="UP001374584"/>
    </source>
</evidence>
<keyword evidence="3" id="KW-1185">Reference proteome</keyword>
<accession>A0AAN9MKK1</accession>
<comment type="caution">
    <text evidence="2">The sequence shown here is derived from an EMBL/GenBank/DDBJ whole genome shotgun (WGS) entry which is preliminary data.</text>
</comment>
<name>A0AAN9MKK1_PHACN</name>
<dbReference type="AlphaFoldDB" id="A0AAN9MKK1"/>
<feature type="signal peptide" evidence="1">
    <location>
        <begin position="1"/>
        <end position="21"/>
    </location>
</feature>
<gene>
    <name evidence="2" type="ORF">VNO80_18514</name>
</gene>
<sequence length="98" mass="10758">MQTRFGRVLELQMWSAVFALAQRYVANDEGADHSMVSSGTATEENKHVIDVQSYSGTTGARGTRSGIYRECCSTDQLGAQAATISSRTEKLQQRVIQL</sequence>